<name>A0A815T9V3_9BILA</name>
<gene>
    <name evidence="2" type="ORF">GPM918_LOCUS36649</name>
    <name evidence="1" type="ORF">OVA965_LOCUS31437</name>
    <name evidence="4" type="ORF">SRO942_LOCUS37395</name>
    <name evidence="3" type="ORF">TMI583_LOCUS32264</name>
</gene>
<organism evidence="2 5">
    <name type="scientific">Didymodactylos carnosus</name>
    <dbReference type="NCBI Taxonomy" id="1234261"/>
    <lineage>
        <taxon>Eukaryota</taxon>
        <taxon>Metazoa</taxon>
        <taxon>Spiralia</taxon>
        <taxon>Gnathifera</taxon>
        <taxon>Rotifera</taxon>
        <taxon>Eurotatoria</taxon>
        <taxon>Bdelloidea</taxon>
        <taxon>Philodinida</taxon>
        <taxon>Philodinidae</taxon>
        <taxon>Didymodactylos</taxon>
    </lineage>
</organism>
<dbReference type="Proteomes" id="UP000677228">
    <property type="component" value="Unassembled WGS sequence"/>
</dbReference>
<dbReference type="Proteomes" id="UP000663829">
    <property type="component" value="Unassembled WGS sequence"/>
</dbReference>
<dbReference type="Proteomes" id="UP000681722">
    <property type="component" value="Unassembled WGS sequence"/>
</dbReference>
<proteinExistence type="predicted"/>
<protein>
    <submittedName>
        <fullName evidence="2">Uncharacterized protein</fullName>
    </submittedName>
</protein>
<comment type="caution">
    <text evidence="2">The sequence shown here is derived from an EMBL/GenBank/DDBJ whole genome shotgun (WGS) entry which is preliminary data.</text>
</comment>
<dbReference type="Proteomes" id="UP000682733">
    <property type="component" value="Unassembled WGS sequence"/>
</dbReference>
<dbReference type="EMBL" id="CAJNOK010023647">
    <property type="protein sequence ID" value="CAF1365603.1"/>
    <property type="molecule type" value="Genomic_DNA"/>
</dbReference>
<dbReference type="AlphaFoldDB" id="A0A815T9V3"/>
<accession>A0A815T9V3</accession>
<evidence type="ECO:0000313" key="1">
    <source>
        <dbReference type="EMBL" id="CAF1365603.1"/>
    </source>
</evidence>
<reference evidence="2" key="1">
    <citation type="submission" date="2021-02" db="EMBL/GenBank/DDBJ databases">
        <authorList>
            <person name="Nowell W R."/>
        </authorList>
    </citation>
    <scope>NUCLEOTIDE SEQUENCE</scope>
</reference>
<dbReference type="EMBL" id="CAJOBA010045303">
    <property type="protein sequence ID" value="CAF4175152.1"/>
    <property type="molecule type" value="Genomic_DNA"/>
</dbReference>
<keyword evidence="5" id="KW-1185">Reference proteome</keyword>
<evidence type="ECO:0000313" key="4">
    <source>
        <dbReference type="EMBL" id="CAF4362045.1"/>
    </source>
</evidence>
<evidence type="ECO:0000313" key="5">
    <source>
        <dbReference type="Proteomes" id="UP000663829"/>
    </source>
</evidence>
<evidence type="ECO:0000313" key="3">
    <source>
        <dbReference type="EMBL" id="CAF4175152.1"/>
    </source>
</evidence>
<evidence type="ECO:0000313" key="2">
    <source>
        <dbReference type="EMBL" id="CAF1500242.1"/>
    </source>
</evidence>
<dbReference type="EMBL" id="CAJNOQ010022369">
    <property type="protein sequence ID" value="CAF1500242.1"/>
    <property type="molecule type" value="Genomic_DNA"/>
</dbReference>
<sequence length="273" mass="32657">MQQQSAIGLCVNFNDDPNVNGTSLFSLLKYYTLINRYIVILTPSVFKGLSVKNQQILRKFNVKQTTTMKRRYNEHIILTQYDHVKPVERLYGFGNIMTQSRADVVYIPFADNQLSTFINITDEILTYLPKTFCEIIISILIDLTGAVSKHWPYQNDRIQFNSTVNRLNNISIQREMEEKNETTASRYPYNTSVYQYRPCLLNIRGYIIHQRDYRPVYEAYLTDNKHEFIHPLKLSNTRHWYYRLWHRAMDKQIVDLKHYQEKFRHHSTTRQNK</sequence>
<dbReference type="EMBL" id="CAJOBC010087886">
    <property type="protein sequence ID" value="CAF4362045.1"/>
    <property type="molecule type" value="Genomic_DNA"/>
</dbReference>